<evidence type="ECO:0000256" key="2">
    <source>
        <dbReference type="ARBA" id="ARBA00006772"/>
    </source>
</evidence>
<dbReference type="PANTHER" id="PTHR10283:SF82">
    <property type="entry name" value="SOLUTE CARRIER FAMILY 13 MEMBER 2"/>
    <property type="match status" value="1"/>
</dbReference>
<evidence type="ECO:0000256" key="5">
    <source>
        <dbReference type="ARBA" id="ARBA00022989"/>
    </source>
</evidence>
<dbReference type="GO" id="GO:0015141">
    <property type="term" value="F:succinate transmembrane transporter activity"/>
    <property type="evidence" value="ECO:0007669"/>
    <property type="project" value="UniProtKB-ARBA"/>
</dbReference>
<feature type="transmembrane region" description="Helical" evidence="7">
    <location>
        <begin position="126"/>
        <end position="159"/>
    </location>
</feature>
<dbReference type="InterPro" id="IPR031312">
    <property type="entry name" value="Na/sul_symport_CS"/>
</dbReference>
<comment type="subcellular location">
    <subcellularLocation>
        <location evidence="1">Membrane</location>
        <topology evidence="1">Multi-pass membrane protein</topology>
    </subcellularLocation>
</comment>
<dbReference type="AlphaFoldDB" id="A0A8B6EQZ9"/>
<keyword evidence="5 7" id="KW-1133">Transmembrane helix</keyword>
<accession>A0A8B6EQZ9</accession>
<evidence type="ECO:0000256" key="3">
    <source>
        <dbReference type="ARBA" id="ARBA00022448"/>
    </source>
</evidence>
<evidence type="ECO:0000256" key="1">
    <source>
        <dbReference type="ARBA" id="ARBA00004141"/>
    </source>
</evidence>
<evidence type="ECO:0000313" key="9">
    <source>
        <dbReference type="Proteomes" id="UP000596742"/>
    </source>
</evidence>
<name>A0A8B6EQZ9_MYTGA</name>
<keyword evidence="6 7" id="KW-0472">Membrane</keyword>
<feature type="transmembrane region" description="Helical" evidence="7">
    <location>
        <begin position="581"/>
        <end position="603"/>
    </location>
</feature>
<keyword evidence="4 7" id="KW-0812">Transmembrane</keyword>
<dbReference type="Pfam" id="PF00939">
    <property type="entry name" value="Na_sulph_symp"/>
    <property type="match status" value="1"/>
</dbReference>
<protein>
    <submittedName>
        <fullName evidence="8">Solute carrier family 13 (Sodium-dependent dicarboxylate transporter), member 2/3/5</fullName>
    </submittedName>
</protein>
<reference evidence="8" key="1">
    <citation type="submission" date="2018-11" db="EMBL/GenBank/DDBJ databases">
        <authorList>
            <person name="Alioto T."/>
            <person name="Alioto T."/>
        </authorList>
    </citation>
    <scope>NUCLEOTIDE SEQUENCE</scope>
</reference>
<feature type="transmembrane region" description="Helical" evidence="7">
    <location>
        <begin position="90"/>
        <end position="106"/>
    </location>
</feature>
<proteinExistence type="inferred from homology"/>
<feature type="transmembrane region" description="Helical" evidence="7">
    <location>
        <begin position="491"/>
        <end position="511"/>
    </location>
</feature>
<organism evidence="8 9">
    <name type="scientific">Mytilus galloprovincialis</name>
    <name type="common">Mediterranean mussel</name>
    <dbReference type="NCBI Taxonomy" id="29158"/>
    <lineage>
        <taxon>Eukaryota</taxon>
        <taxon>Metazoa</taxon>
        <taxon>Spiralia</taxon>
        <taxon>Lophotrochozoa</taxon>
        <taxon>Mollusca</taxon>
        <taxon>Bivalvia</taxon>
        <taxon>Autobranchia</taxon>
        <taxon>Pteriomorphia</taxon>
        <taxon>Mytilida</taxon>
        <taxon>Mytiloidea</taxon>
        <taxon>Mytilidae</taxon>
        <taxon>Mytilinae</taxon>
        <taxon>Mytilus</taxon>
    </lineage>
</organism>
<evidence type="ECO:0000256" key="6">
    <source>
        <dbReference type="ARBA" id="ARBA00023136"/>
    </source>
</evidence>
<comment type="similarity">
    <text evidence="2">Belongs to the SLC13A/DASS transporter (TC 2.A.47) family. NADC subfamily.</text>
</comment>
<feature type="transmembrane region" description="Helical" evidence="7">
    <location>
        <begin position="290"/>
        <end position="312"/>
    </location>
</feature>
<dbReference type="Proteomes" id="UP000596742">
    <property type="component" value="Unassembled WGS sequence"/>
</dbReference>
<feature type="transmembrane region" description="Helical" evidence="7">
    <location>
        <begin position="461"/>
        <end position="479"/>
    </location>
</feature>
<evidence type="ECO:0000256" key="7">
    <source>
        <dbReference type="SAM" id="Phobius"/>
    </source>
</evidence>
<keyword evidence="9" id="KW-1185">Reference proteome</keyword>
<feature type="transmembrane region" description="Helical" evidence="7">
    <location>
        <begin position="56"/>
        <end position="78"/>
    </location>
</feature>
<dbReference type="EMBL" id="UYJE01005602">
    <property type="protein sequence ID" value="VDI38516.1"/>
    <property type="molecule type" value="Genomic_DNA"/>
</dbReference>
<feature type="transmembrane region" description="Helical" evidence="7">
    <location>
        <begin position="344"/>
        <end position="367"/>
    </location>
</feature>
<keyword evidence="3" id="KW-0813">Transport</keyword>
<comment type="caution">
    <text evidence="8">The sequence shown here is derived from an EMBL/GenBank/DDBJ whole genome shotgun (WGS) entry which is preliminary data.</text>
</comment>
<dbReference type="GO" id="GO:0005886">
    <property type="term" value="C:plasma membrane"/>
    <property type="evidence" value="ECO:0007669"/>
    <property type="project" value="TreeGrafter"/>
</dbReference>
<dbReference type="PANTHER" id="PTHR10283">
    <property type="entry name" value="SOLUTE CARRIER FAMILY 13 MEMBER"/>
    <property type="match status" value="1"/>
</dbReference>
<evidence type="ECO:0000313" key="8">
    <source>
        <dbReference type="EMBL" id="VDI38516.1"/>
    </source>
</evidence>
<gene>
    <name evidence="8" type="ORF">MGAL_10B063753</name>
</gene>
<evidence type="ECO:0000256" key="4">
    <source>
        <dbReference type="ARBA" id="ARBA00022692"/>
    </source>
</evidence>
<dbReference type="OrthoDB" id="6493944at2759"/>
<dbReference type="InterPro" id="IPR001898">
    <property type="entry name" value="SLC13A/DASS"/>
</dbReference>
<sequence length="646" mass="71304">MGMPKQICRGITKWKNFLIVFLVPLILLPIVTIIDTKPARCAYGVLVIGTYWVLEVMPLAVTSLLPVVLFPMLGVMPVQKICQSYFKDTLMLFLGSLVVAVAVERWDLHRRIALRALTLVGPQPRWLMLGIMFPCWFLSMWMSNTATTAMMVPILNAILKQIKEAREIGPNTKKNSFRLSAEKNMVETSFTNGKNEDDAIQDKGANGDTNTMEMQKLMKKEPIEIEEENGPIRSEDKEFIQLAKTFSLCVAFSANIGGVATLTGTPPNIVFKGIAEDEFKIYDMDSGITFANWLVIGLPLSIVCFIFLWGWMQFYFDGKKCFPCVARGEEGSYDNVKKFLHTEYLSLGSMTFAEKLVLGDFVLLAVLWITRNPQFVPGWGALFPKKYISDSVPAILMAVLLFILPSQPPGFLKKQQLNCTKAAEAQDDEVISNDEVVIQLDKAKKDEYVPLLNWRVVNEKLAWGVILLMGGGFALADACKASGLSNTIAESLSFLAGIPPWVSVLMLTFIVAAITNITSNAATTTIFVPIVFHLAIKLGVHPLFFMIPITLSASFAFLLPVGTPPNAIVFSTGYLTIKDMVFGGAVVNIVTVLIMNLCFNAYISPFLGLSVFPEALRTPIVNGTLLKNGTLLLVNNTLNAGYTITP</sequence>
<dbReference type="PROSITE" id="PS01271">
    <property type="entry name" value="NA_SULFATE"/>
    <property type="match status" value="1"/>
</dbReference>